<dbReference type="Proteomes" id="UP000287361">
    <property type="component" value="Unassembled WGS sequence"/>
</dbReference>
<sequence length="136" mass="14694">MGRTRFMVVKAKELIKTAVFAVLGVIILVGLIAFFLNMGKHDGAYRDGTYYEEMQLGEETAEIAVTIAEGRIAEVSMEEATEAVAVFYPLLAEVTETVGQAVIENQSAEIAVESENPHSAQAILDAVAACLEQAER</sequence>
<evidence type="ECO:0000313" key="2">
    <source>
        <dbReference type="EMBL" id="GCB30702.1"/>
    </source>
</evidence>
<organism evidence="2 3">
    <name type="scientific">Anaerotignum faecicola</name>
    <dbReference type="NCBI Taxonomy" id="2358141"/>
    <lineage>
        <taxon>Bacteria</taxon>
        <taxon>Bacillati</taxon>
        <taxon>Bacillota</taxon>
        <taxon>Clostridia</taxon>
        <taxon>Lachnospirales</taxon>
        <taxon>Anaerotignaceae</taxon>
        <taxon>Anaerotignum</taxon>
    </lineage>
</organism>
<evidence type="ECO:0000256" key="1">
    <source>
        <dbReference type="SAM" id="Phobius"/>
    </source>
</evidence>
<keyword evidence="1" id="KW-1133">Transmembrane helix</keyword>
<dbReference type="OrthoDB" id="9790495at2"/>
<feature type="transmembrane region" description="Helical" evidence="1">
    <location>
        <begin position="14"/>
        <end position="36"/>
    </location>
</feature>
<dbReference type="GeneID" id="86195368"/>
<dbReference type="RefSeq" id="WP_016407397.1">
    <property type="nucleotide sequence ID" value="NZ_DAVZTY010000064.1"/>
</dbReference>
<comment type="caution">
    <text evidence="2">The sequence shown here is derived from an EMBL/GenBank/DDBJ whole genome shotgun (WGS) entry which is preliminary data.</text>
</comment>
<keyword evidence="1" id="KW-0812">Transmembrane</keyword>
<gene>
    <name evidence="2" type="ORF">KGMB03357_23630</name>
</gene>
<evidence type="ECO:0008006" key="4">
    <source>
        <dbReference type="Google" id="ProtNLM"/>
    </source>
</evidence>
<evidence type="ECO:0000313" key="3">
    <source>
        <dbReference type="Proteomes" id="UP000287361"/>
    </source>
</evidence>
<proteinExistence type="predicted"/>
<protein>
    <recommendedName>
        <fullName evidence="4">FMN-binding domain-containing protein</fullName>
    </recommendedName>
</protein>
<name>A0A401LGP5_9FIRM</name>
<accession>A0A401LGP5</accession>
<dbReference type="Gene3D" id="3.90.1010.20">
    <property type="match status" value="1"/>
</dbReference>
<keyword evidence="3" id="KW-1185">Reference proteome</keyword>
<dbReference type="AlphaFoldDB" id="A0A401LGP5"/>
<keyword evidence="1" id="KW-0472">Membrane</keyword>
<dbReference type="EMBL" id="BHVZ01000014">
    <property type="protein sequence ID" value="GCB30702.1"/>
    <property type="molecule type" value="Genomic_DNA"/>
</dbReference>
<reference evidence="2 3" key="1">
    <citation type="submission" date="2018-10" db="EMBL/GenBank/DDBJ databases">
        <title>Draft Genome Sequence of Anaerotignum sp. KCTC 15736.</title>
        <authorList>
            <person name="Choi S.H."/>
            <person name="Kim J.S."/>
            <person name="Kang S.W."/>
            <person name="Lee J.S."/>
            <person name="Park S.H."/>
        </authorList>
    </citation>
    <scope>NUCLEOTIDE SEQUENCE [LARGE SCALE GENOMIC DNA]</scope>
    <source>
        <strain evidence="2 3">KCTC 15736</strain>
    </source>
</reference>